<dbReference type="AlphaFoldDB" id="A0A176RU11"/>
<proteinExistence type="predicted"/>
<organism evidence="1 2">
    <name type="scientific">Candidatus Thiomargarita nelsonii</name>
    <dbReference type="NCBI Taxonomy" id="1003181"/>
    <lineage>
        <taxon>Bacteria</taxon>
        <taxon>Pseudomonadati</taxon>
        <taxon>Pseudomonadota</taxon>
        <taxon>Gammaproteobacteria</taxon>
        <taxon>Thiotrichales</taxon>
        <taxon>Thiotrichaceae</taxon>
        <taxon>Thiomargarita</taxon>
    </lineage>
</organism>
<dbReference type="EMBL" id="LUTY01002903">
    <property type="protein sequence ID" value="OAD19196.1"/>
    <property type="molecule type" value="Genomic_DNA"/>
</dbReference>
<evidence type="ECO:0000313" key="2">
    <source>
        <dbReference type="Proteomes" id="UP000076962"/>
    </source>
</evidence>
<gene>
    <name evidence="1" type="ORF">THIOM_005184</name>
</gene>
<name>A0A176RU11_9GAMM</name>
<accession>A0A176RU11</accession>
<evidence type="ECO:0000313" key="1">
    <source>
        <dbReference type="EMBL" id="OAD19196.1"/>
    </source>
</evidence>
<reference evidence="1 2" key="1">
    <citation type="submission" date="2016-05" db="EMBL/GenBank/DDBJ databases">
        <title>Single-cell genome of chain-forming Candidatus Thiomargarita nelsonii and comparison to other large sulfur-oxidizing bacteria.</title>
        <authorList>
            <person name="Winkel M."/>
            <person name="Salman V."/>
            <person name="Woyke T."/>
            <person name="Schulz-Vogt H."/>
            <person name="Richter M."/>
            <person name="Flood B."/>
            <person name="Bailey J."/>
            <person name="Amann R."/>
            <person name="Mussmann M."/>
        </authorList>
    </citation>
    <scope>NUCLEOTIDE SEQUENCE [LARGE SCALE GENOMIC DNA]</scope>
    <source>
        <strain evidence="1 2">THI036</strain>
    </source>
</reference>
<dbReference type="Proteomes" id="UP000076962">
    <property type="component" value="Unassembled WGS sequence"/>
</dbReference>
<sequence length="56" mass="6501">MSHKPVKALLINIQHNLSIGVHHLGNQVKLIFIIVNTKKFYTIPHPFIKPQKNYNN</sequence>
<comment type="caution">
    <text evidence="1">The sequence shown here is derived from an EMBL/GenBank/DDBJ whole genome shotgun (WGS) entry which is preliminary data.</text>
</comment>
<protein>
    <submittedName>
        <fullName evidence="1">Uncharacterized protein</fullName>
    </submittedName>
</protein>
<keyword evidence="2" id="KW-1185">Reference proteome</keyword>